<dbReference type="GO" id="GO:0005634">
    <property type="term" value="C:nucleus"/>
    <property type="evidence" value="ECO:0007669"/>
    <property type="project" value="TreeGrafter"/>
</dbReference>
<sequence>MSIWRALQTLGQRYQMSCDDHSFENPENHCKGKWNRLILIQNHEPRFAELQKQFLDGWTHPKKEKPEIRAIFKILSSKQSLSPYLEHRTKVSISFFVKFFSRTVGNEQLLFHGTTRCCRLGEDTSSVYLCDVPDCLLCNVIRKSYDVDRCGMKNKFRRFGTGIYSTSCSSKADDYSQNTSPKAKLRVLLVNRVVVGRPYRLRRNAISMTEAPPGYHSVIGEPGEDLNYEETVVYSNDAIRPAYLIVYGDPQPEAPPSKVQGVLKALFSTPLAS</sequence>
<dbReference type="EMBL" id="KZ302065">
    <property type="protein sequence ID" value="PFH48378.1"/>
    <property type="molecule type" value="Genomic_DNA"/>
</dbReference>
<evidence type="ECO:0000259" key="1">
    <source>
        <dbReference type="Pfam" id="PF00644"/>
    </source>
</evidence>
<evidence type="ECO:0000313" key="2">
    <source>
        <dbReference type="EMBL" id="PFH48378.1"/>
    </source>
</evidence>
<dbReference type="Pfam" id="PF00644">
    <property type="entry name" value="PARP"/>
    <property type="match status" value="1"/>
</dbReference>
<dbReference type="InterPro" id="IPR051712">
    <property type="entry name" value="ARTD-AVP"/>
</dbReference>
<accession>A0A2A9NEA7</accession>
<reference evidence="2 3" key="1">
    <citation type="submission" date="2014-02" db="EMBL/GenBank/DDBJ databases">
        <title>Transposable element dynamics among asymbiotic and ectomycorrhizal Amanita fungi.</title>
        <authorList>
            <consortium name="DOE Joint Genome Institute"/>
            <person name="Hess J."/>
            <person name="Skrede I."/>
            <person name="Wolfe B."/>
            <person name="LaButti K."/>
            <person name="Ohm R.A."/>
            <person name="Grigoriev I.V."/>
            <person name="Pringle A."/>
        </authorList>
    </citation>
    <scope>NUCLEOTIDE SEQUENCE [LARGE SCALE GENOMIC DNA]</scope>
    <source>
        <strain evidence="2 3">SKay4041</strain>
    </source>
</reference>
<dbReference type="AlphaFoldDB" id="A0A2A9NEA7"/>
<dbReference type="GO" id="GO:1990404">
    <property type="term" value="F:NAD+-protein mono-ADP-ribosyltransferase activity"/>
    <property type="evidence" value="ECO:0007669"/>
    <property type="project" value="TreeGrafter"/>
</dbReference>
<proteinExistence type="predicted"/>
<dbReference type="OrthoDB" id="9514740at2759"/>
<feature type="domain" description="PARP catalytic" evidence="1">
    <location>
        <begin position="62"/>
        <end position="221"/>
    </location>
</feature>
<protein>
    <recommendedName>
        <fullName evidence="1">PARP catalytic domain-containing protein</fullName>
    </recommendedName>
</protein>
<dbReference type="PANTHER" id="PTHR45740">
    <property type="entry name" value="POLY [ADP-RIBOSE] POLYMERASE"/>
    <property type="match status" value="1"/>
</dbReference>
<dbReference type="STRING" id="703135.A0A2A9NEA7"/>
<dbReference type="GO" id="GO:0003950">
    <property type="term" value="F:NAD+ poly-ADP-ribosyltransferase activity"/>
    <property type="evidence" value="ECO:0007669"/>
    <property type="project" value="InterPro"/>
</dbReference>
<dbReference type="InterPro" id="IPR012317">
    <property type="entry name" value="Poly(ADP-ribose)pol_cat_dom"/>
</dbReference>
<gene>
    <name evidence="2" type="ORF">AMATHDRAFT_5871</name>
</gene>
<keyword evidence="3" id="KW-1185">Reference proteome</keyword>
<evidence type="ECO:0000313" key="3">
    <source>
        <dbReference type="Proteomes" id="UP000242287"/>
    </source>
</evidence>
<dbReference type="SUPFAM" id="SSF56399">
    <property type="entry name" value="ADP-ribosylation"/>
    <property type="match status" value="1"/>
</dbReference>
<dbReference type="Proteomes" id="UP000242287">
    <property type="component" value="Unassembled WGS sequence"/>
</dbReference>
<dbReference type="PANTHER" id="PTHR45740:SF17">
    <property type="entry name" value="POLY [ADP-RIBOSE] POLYMERASE TANKYRASE-2-LIKE"/>
    <property type="match status" value="1"/>
</dbReference>
<dbReference type="Gene3D" id="6.20.320.10">
    <property type="match status" value="1"/>
</dbReference>
<dbReference type="Gene3D" id="3.90.228.10">
    <property type="match status" value="1"/>
</dbReference>
<name>A0A2A9NEA7_9AGAR</name>
<organism evidence="2 3">
    <name type="scientific">Amanita thiersii Skay4041</name>
    <dbReference type="NCBI Taxonomy" id="703135"/>
    <lineage>
        <taxon>Eukaryota</taxon>
        <taxon>Fungi</taxon>
        <taxon>Dikarya</taxon>
        <taxon>Basidiomycota</taxon>
        <taxon>Agaricomycotina</taxon>
        <taxon>Agaricomycetes</taxon>
        <taxon>Agaricomycetidae</taxon>
        <taxon>Agaricales</taxon>
        <taxon>Pluteineae</taxon>
        <taxon>Amanitaceae</taxon>
        <taxon>Amanita</taxon>
    </lineage>
</organism>